<protein>
    <submittedName>
        <fullName evidence="1">Uncharacterized protein</fullName>
    </submittedName>
</protein>
<name>A0AAF0WS69_DAUCS</name>
<organism evidence="1 2">
    <name type="scientific">Daucus carota subsp. sativus</name>
    <name type="common">Carrot</name>
    <dbReference type="NCBI Taxonomy" id="79200"/>
    <lineage>
        <taxon>Eukaryota</taxon>
        <taxon>Viridiplantae</taxon>
        <taxon>Streptophyta</taxon>
        <taxon>Embryophyta</taxon>
        <taxon>Tracheophyta</taxon>
        <taxon>Spermatophyta</taxon>
        <taxon>Magnoliopsida</taxon>
        <taxon>eudicotyledons</taxon>
        <taxon>Gunneridae</taxon>
        <taxon>Pentapetalae</taxon>
        <taxon>asterids</taxon>
        <taxon>campanulids</taxon>
        <taxon>Apiales</taxon>
        <taxon>Apiaceae</taxon>
        <taxon>Apioideae</taxon>
        <taxon>Scandiceae</taxon>
        <taxon>Daucinae</taxon>
        <taxon>Daucus</taxon>
        <taxon>Daucus sect. Daucus</taxon>
    </lineage>
</organism>
<reference evidence="1" key="1">
    <citation type="journal article" date="2016" name="Nat. Genet.">
        <title>A high-quality carrot genome assembly provides new insights into carotenoid accumulation and asterid genome evolution.</title>
        <authorList>
            <person name="Iorizzo M."/>
            <person name="Ellison S."/>
            <person name="Senalik D."/>
            <person name="Zeng P."/>
            <person name="Satapoomin P."/>
            <person name="Huang J."/>
            <person name="Bowman M."/>
            <person name="Iovene M."/>
            <person name="Sanseverino W."/>
            <person name="Cavagnaro P."/>
            <person name="Yildiz M."/>
            <person name="Macko-Podgorni A."/>
            <person name="Moranska E."/>
            <person name="Grzebelus E."/>
            <person name="Grzebelus D."/>
            <person name="Ashrafi H."/>
            <person name="Zheng Z."/>
            <person name="Cheng S."/>
            <person name="Spooner D."/>
            <person name="Van Deynze A."/>
            <person name="Simon P."/>
        </authorList>
    </citation>
    <scope>NUCLEOTIDE SEQUENCE</scope>
    <source>
        <tissue evidence="1">Leaf</tissue>
    </source>
</reference>
<reference evidence="1" key="2">
    <citation type="submission" date="2022-03" db="EMBL/GenBank/DDBJ databases">
        <title>Draft title - Genomic analysis of global carrot germplasm unveils the trajectory of domestication and the origin of high carotenoid orange carrot.</title>
        <authorList>
            <person name="Iorizzo M."/>
            <person name="Ellison S."/>
            <person name="Senalik D."/>
            <person name="Macko-Podgorni A."/>
            <person name="Grzebelus D."/>
            <person name="Bostan H."/>
            <person name="Rolling W."/>
            <person name="Curaba J."/>
            <person name="Simon P."/>
        </authorList>
    </citation>
    <scope>NUCLEOTIDE SEQUENCE</scope>
    <source>
        <tissue evidence="1">Leaf</tissue>
    </source>
</reference>
<dbReference type="EMBL" id="CP093345">
    <property type="protein sequence ID" value="WOG93513.1"/>
    <property type="molecule type" value="Genomic_DNA"/>
</dbReference>
<sequence>MALQFVNAYGRRDSLNLHLQAGAGNSNCDICEYAIHGQCYRTAGHEYKICRTCFDIFVQPISDSNNPLDSAPQSVKQLVSSNVHMNVYNGMSHSLYCDLRGMGLTCNMCGRAGNRARWAYVNTYNRSVYACHITCVVQKMGANQRDDYFNYETNPFWKAVGRLSLKALQELANLAPFPFNSGISIMLMLTAYKVHTRT</sequence>
<proteinExistence type="predicted"/>
<keyword evidence="2" id="KW-1185">Reference proteome</keyword>
<dbReference type="Proteomes" id="UP000077755">
    <property type="component" value="Chromosome 3"/>
</dbReference>
<gene>
    <name evidence="1" type="ORF">DCAR_0312799</name>
</gene>
<accession>A0AAF0WS69</accession>
<evidence type="ECO:0000313" key="1">
    <source>
        <dbReference type="EMBL" id="WOG93513.1"/>
    </source>
</evidence>
<evidence type="ECO:0000313" key="2">
    <source>
        <dbReference type="Proteomes" id="UP000077755"/>
    </source>
</evidence>
<dbReference type="AlphaFoldDB" id="A0AAF0WS69"/>